<evidence type="ECO:0000256" key="19">
    <source>
        <dbReference type="ARBA" id="ARBA00047588"/>
    </source>
</evidence>
<evidence type="ECO:0000256" key="21">
    <source>
        <dbReference type="ARBA" id="ARBA00047969"/>
    </source>
</evidence>
<dbReference type="CDD" id="cd03443">
    <property type="entry name" value="PaaI_thioesterase"/>
    <property type="match status" value="1"/>
</dbReference>
<evidence type="ECO:0000313" key="27">
    <source>
        <dbReference type="Proteomes" id="UP000676325"/>
    </source>
</evidence>
<evidence type="ECO:0000256" key="11">
    <source>
        <dbReference type="ARBA" id="ARBA00023136"/>
    </source>
</evidence>
<comment type="similarity">
    <text evidence="15">Belongs to the THEM4/THEM5 thioesterase family.</text>
</comment>
<dbReference type="PANTHER" id="PTHR12418:SF19">
    <property type="entry name" value="ACYL-COENZYME A THIOESTERASE THEM4"/>
    <property type="match status" value="1"/>
</dbReference>
<dbReference type="Proteomes" id="UP000676325">
    <property type="component" value="Unassembled WGS sequence"/>
</dbReference>
<dbReference type="Pfam" id="PF03061">
    <property type="entry name" value="4HBT"/>
    <property type="match status" value="1"/>
</dbReference>
<dbReference type="GO" id="GO:0005737">
    <property type="term" value="C:cytoplasm"/>
    <property type="evidence" value="ECO:0007669"/>
    <property type="project" value="UniProtKB-SubCell"/>
</dbReference>
<evidence type="ECO:0000256" key="16">
    <source>
        <dbReference type="ARBA" id="ARBA00038848"/>
    </source>
</evidence>
<comment type="catalytic activity">
    <reaction evidence="13">
        <text>(5Z,8Z,11Z,14Z)-eicosatetraenoyl-CoA + H2O = (5Z,8Z,11Z,14Z)-eicosatetraenoate + CoA + H(+)</text>
        <dbReference type="Rhea" id="RHEA:40151"/>
        <dbReference type="ChEBI" id="CHEBI:15377"/>
        <dbReference type="ChEBI" id="CHEBI:15378"/>
        <dbReference type="ChEBI" id="CHEBI:32395"/>
        <dbReference type="ChEBI" id="CHEBI:57287"/>
        <dbReference type="ChEBI" id="CHEBI:57368"/>
    </reaction>
    <physiologicalReaction direction="left-to-right" evidence="13">
        <dbReference type="Rhea" id="RHEA:40152"/>
    </physiologicalReaction>
</comment>
<proteinExistence type="inferred from homology"/>
<keyword evidence="5" id="KW-0963">Cytoplasm</keyword>
<evidence type="ECO:0000256" key="20">
    <source>
        <dbReference type="ARBA" id="ARBA00047734"/>
    </source>
</evidence>
<dbReference type="AlphaFoldDB" id="A0A941EE40"/>
<evidence type="ECO:0000256" key="18">
    <source>
        <dbReference type="ARBA" id="ARBA00043210"/>
    </source>
</evidence>
<evidence type="ECO:0000256" key="14">
    <source>
        <dbReference type="ARBA" id="ARBA00037002"/>
    </source>
</evidence>
<name>A0A941EE40_9ACTN</name>
<evidence type="ECO:0000256" key="1">
    <source>
        <dbReference type="ARBA" id="ARBA00004170"/>
    </source>
</evidence>
<evidence type="ECO:0000256" key="17">
    <source>
        <dbReference type="ARBA" id="ARBA00040123"/>
    </source>
</evidence>
<dbReference type="Gene3D" id="3.10.129.10">
    <property type="entry name" value="Hotdog Thioesterase"/>
    <property type="match status" value="1"/>
</dbReference>
<comment type="subcellular location">
    <subcellularLocation>
        <location evidence="3">Cell projection</location>
        <location evidence="3">Ruffle membrane</location>
    </subcellularLocation>
    <subcellularLocation>
        <location evidence="2">Cytoplasm</location>
    </subcellularLocation>
    <subcellularLocation>
        <location evidence="1">Membrane</location>
        <topology evidence="1">Peripheral membrane protein</topology>
    </subcellularLocation>
</comment>
<gene>
    <name evidence="26" type="ORF">KDK95_25805</name>
</gene>
<dbReference type="InterPro" id="IPR052365">
    <property type="entry name" value="THEM4/THEM5_acyl-CoA_thioest"/>
</dbReference>
<dbReference type="EC" id="3.1.2.2" evidence="16"/>
<evidence type="ECO:0000256" key="2">
    <source>
        <dbReference type="ARBA" id="ARBA00004496"/>
    </source>
</evidence>
<comment type="catalytic activity">
    <reaction evidence="14">
        <text>(9Z)-octadecenoyl-CoA + H2O = (9Z)-octadecenoate + CoA + H(+)</text>
        <dbReference type="Rhea" id="RHEA:40139"/>
        <dbReference type="ChEBI" id="CHEBI:15377"/>
        <dbReference type="ChEBI" id="CHEBI:15378"/>
        <dbReference type="ChEBI" id="CHEBI:30823"/>
        <dbReference type="ChEBI" id="CHEBI:57287"/>
        <dbReference type="ChEBI" id="CHEBI:57387"/>
    </reaction>
    <physiologicalReaction direction="left-to-right" evidence="14">
        <dbReference type="Rhea" id="RHEA:40140"/>
    </physiologicalReaction>
</comment>
<evidence type="ECO:0000256" key="6">
    <source>
        <dbReference type="ARBA" id="ARBA00022703"/>
    </source>
</evidence>
<evidence type="ECO:0000256" key="3">
    <source>
        <dbReference type="ARBA" id="ARBA00004632"/>
    </source>
</evidence>
<dbReference type="RefSeq" id="WP_249161885.1">
    <property type="nucleotide sequence ID" value="NZ_JAGSOH010000098.1"/>
</dbReference>
<keyword evidence="27" id="KW-1185">Reference proteome</keyword>
<feature type="domain" description="Thioesterase" evidence="25">
    <location>
        <begin position="82"/>
        <end position="148"/>
    </location>
</feature>
<keyword evidence="6" id="KW-0053">Apoptosis</keyword>
<feature type="region of interest" description="Disordered" evidence="24">
    <location>
        <begin position="1"/>
        <end position="34"/>
    </location>
</feature>
<comment type="catalytic activity">
    <reaction evidence="22">
        <text>dodecanoyl-CoA + H2O = dodecanoate + CoA + H(+)</text>
        <dbReference type="Rhea" id="RHEA:30135"/>
        <dbReference type="ChEBI" id="CHEBI:15377"/>
        <dbReference type="ChEBI" id="CHEBI:15378"/>
        <dbReference type="ChEBI" id="CHEBI:18262"/>
        <dbReference type="ChEBI" id="CHEBI:57287"/>
        <dbReference type="ChEBI" id="CHEBI:57375"/>
    </reaction>
    <physiologicalReaction direction="left-to-right" evidence="22">
        <dbReference type="Rhea" id="RHEA:30136"/>
    </physiologicalReaction>
</comment>
<sequence length="201" mass="21415">MNAAQDAAASYRGPTDPPADAVLPERHPDAPQPGKGLGTHYAQCFGCGEERPEGLHLHVRAGEGVSVTAEFEVAPGHQGAPGLIHGGLLATAFDEVMGAVSWMLHVPAVTGRLETDYVKPVPVGRTVHFSAWCVGRAGRKLYHRAEARLDGPQGLLVARAAALFVAVKLEHFTSNGRAEEVQAVLEDPQTYRSLKAFELNP</sequence>
<keyword evidence="9" id="KW-0809">Transit peptide</keyword>
<dbReference type="SUPFAM" id="SSF54637">
    <property type="entry name" value="Thioesterase/thiol ester dehydrase-isomerase"/>
    <property type="match status" value="1"/>
</dbReference>
<keyword evidence="10" id="KW-0443">Lipid metabolism</keyword>
<comment type="catalytic activity">
    <reaction evidence="23">
        <text>tetradecanoyl-CoA + H2O = tetradecanoate + CoA + H(+)</text>
        <dbReference type="Rhea" id="RHEA:40119"/>
        <dbReference type="ChEBI" id="CHEBI:15377"/>
        <dbReference type="ChEBI" id="CHEBI:15378"/>
        <dbReference type="ChEBI" id="CHEBI:30807"/>
        <dbReference type="ChEBI" id="CHEBI:57287"/>
        <dbReference type="ChEBI" id="CHEBI:57385"/>
    </reaction>
    <physiologicalReaction direction="left-to-right" evidence="23">
        <dbReference type="Rhea" id="RHEA:40120"/>
    </physiologicalReaction>
</comment>
<accession>A0A941EE40</accession>
<evidence type="ECO:0000256" key="5">
    <source>
        <dbReference type="ARBA" id="ARBA00022490"/>
    </source>
</evidence>
<evidence type="ECO:0000256" key="4">
    <source>
        <dbReference type="ARBA" id="ARBA00022475"/>
    </source>
</evidence>
<dbReference type="GO" id="GO:0016020">
    <property type="term" value="C:membrane"/>
    <property type="evidence" value="ECO:0007669"/>
    <property type="project" value="UniProtKB-SubCell"/>
</dbReference>
<dbReference type="EMBL" id="JAGSOH010000098">
    <property type="protein sequence ID" value="MBR7829746.1"/>
    <property type="molecule type" value="Genomic_DNA"/>
</dbReference>
<dbReference type="GO" id="GO:0016787">
    <property type="term" value="F:hydrolase activity"/>
    <property type="evidence" value="ECO:0007669"/>
    <property type="project" value="UniProtKB-KW"/>
</dbReference>
<protein>
    <recommendedName>
        <fullName evidence="17">Acyl-coenzyme A thioesterase THEM4</fullName>
        <ecNumber evidence="16">3.1.2.2</ecNumber>
    </recommendedName>
    <alternativeName>
        <fullName evidence="18">Thioesterase superfamily member 4</fullName>
    </alternativeName>
</protein>
<organism evidence="26 27">
    <name type="scientific">Actinospica acidithermotolerans</name>
    <dbReference type="NCBI Taxonomy" id="2828514"/>
    <lineage>
        <taxon>Bacteria</taxon>
        <taxon>Bacillati</taxon>
        <taxon>Actinomycetota</taxon>
        <taxon>Actinomycetes</taxon>
        <taxon>Catenulisporales</taxon>
        <taxon>Actinospicaceae</taxon>
        <taxon>Actinospica</taxon>
    </lineage>
</organism>
<keyword evidence="12" id="KW-0966">Cell projection</keyword>
<dbReference type="InterPro" id="IPR029069">
    <property type="entry name" value="HotDog_dom_sf"/>
</dbReference>
<evidence type="ECO:0000256" key="12">
    <source>
        <dbReference type="ARBA" id="ARBA00023273"/>
    </source>
</evidence>
<evidence type="ECO:0000313" key="26">
    <source>
        <dbReference type="EMBL" id="MBR7829746.1"/>
    </source>
</evidence>
<keyword evidence="7" id="KW-0378">Hydrolase</keyword>
<evidence type="ECO:0000256" key="10">
    <source>
        <dbReference type="ARBA" id="ARBA00023098"/>
    </source>
</evidence>
<evidence type="ECO:0000256" key="15">
    <source>
        <dbReference type="ARBA" id="ARBA00038456"/>
    </source>
</evidence>
<dbReference type="InterPro" id="IPR006683">
    <property type="entry name" value="Thioestr_dom"/>
</dbReference>
<evidence type="ECO:0000256" key="8">
    <source>
        <dbReference type="ARBA" id="ARBA00022832"/>
    </source>
</evidence>
<dbReference type="GO" id="GO:0006631">
    <property type="term" value="P:fatty acid metabolic process"/>
    <property type="evidence" value="ECO:0007669"/>
    <property type="project" value="UniProtKB-KW"/>
</dbReference>
<evidence type="ECO:0000256" key="23">
    <source>
        <dbReference type="ARBA" id="ARBA00048180"/>
    </source>
</evidence>
<evidence type="ECO:0000259" key="25">
    <source>
        <dbReference type="Pfam" id="PF03061"/>
    </source>
</evidence>
<comment type="catalytic activity">
    <reaction evidence="20">
        <text>hexadecanoyl-CoA + H2O = hexadecanoate + CoA + H(+)</text>
        <dbReference type="Rhea" id="RHEA:16645"/>
        <dbReference type="ChEBI" id="CHEBI:7896"/>
        <dbReference type="ChEBI" id="CHEBI:15377"/>
        <dbReference type="ChEBI" id="CHEBI:15378"/>
        <dbReference type="ChEBI" id="CHEBI:57287"/>
        <dbReference type="ChEBI" id="CHEBI:57379"/>
        <dbReference type="EC" id="3.1.2.2"/>
    </reaction>
    <physiologicalReaction direction="left-to-right" evidence="20">
        <dbReference type="Rhea" id="RHEA:16646"/>
    </physiologicalReaction>
</comment>
<comment type="catalytic activity">
    <reaction evidence="21">
        <text>decanoyl-CoA + H2O = decanoate + CoA + H(+)</text>
        <dbReference type="Rhea" id="RHEA:40059"/>
        <dbReference type="ChEBI" id="CHEBI:15377"/>
        <dbReference type="ChEBI" id="CHEBI:15378"/>
        <dbReference type="ChEBI" id="CHEBI:27689"/>
        <dbReference type="ChEBI" id="CHEBI:57287"/>
        <dbReference type="ChEBI" id="CHEBI:61430"/>
    </reaction>
    <physiologicalReaction direction="left-to-right" evidence="21">
        <dbReference type="Rhea" id="RHEA:40060"/>
    </physiologicalReaction>
</comment>
<evidence type="ECO:0000256" key="13">
    <source>
        <dbReference type="ARBA" id="ARBA00035852"/>
    </source>
</evidence>
<evidence type="ECO:0000256" key="9">
    <source>
        <dbReference type="ARBA" id="ARBA00022946"/>
    </source>
</evidence>
<evidence type="ECO:0000256" key="22">
    <source>
        <dbReference type="ARBA" id="ARBA00048074"/>
    </source>
</evidence>
<keyword evidence="4" id="KW-1003">Cell membrane</keyword>
<dbReference type="PANTHER" id="PTHR12418">
    <property type="entry name" value="ACYL-COENZYME A THIOESTERASE THEM4"/>
    <property type="match status" value="1"/>
</dbReference>
<comment type="catalytic activity">
    <reaction evidence="19">
        <text>octanoyl-CoA + H2O = octanoate + CoA + H(+)</text>
        <dbReference type="Rhea" id="RHEA:30143"/>
        <dbReference type="ChEBI" id="CHEBI:15377"/>
        <dbReference type="ChEBI" id="CHEBI:15378"/>
        <dbReference type="ChEBI" id="CHEBI:25646"/>
        <dbReference type="ChEBI" id="CHEBI:57287"/>
        <dbReference type="ChEBI" id="CHEBI:57386"/>
    </reaction>
    <physiologicalReaction direction="left-to-right" evidence="19">
        <dbReference type="Rhea" id="RHEA:30144"/>
    </physiologicalReaction>
</comment>
<keyword evidence="11" id="KW-0472">Membrane</keyword>
<evidence type="ECO:0000256" key="7">
    <source>
        <dbReference type="ARBA" id="ARBA00022801"/>
    </source>
</evidence>
<evidence type="ECO:0000256" key="24">
    <source>
        <dbReference type="SAM" id="MobiDB-lite"/>
    </source>
</evidence>
<keyword evidence="8" id="KW-0276">Fatty acid metabolism</keyword>
<comment type="caution">
    <text evidence="26">The sequence shown here is derived from an EMBL/GenBank/DDBJ whole genome shotgun (WGS) entry which is preliminary data.</text>
</comment>
<reference evidence="26" key="1">
    <citation type="submission" date="2021-04" db="EMBL/GenBank/DDBJ databases">
        <title>Genome based classification of Actinospica acidithermotolerans sp. nov., an actinobacterium isolated from an Indonesian hot spring.</title>
        <authorList>
            <person name="Kusuma A.B."/>
            <person name="Putra K.E."/>
            <person name="Nafisah S."/>
            <person name="Loh J."/>
            <person name="Nouioui I."/>
            <person name="Goodfellow M."/>
        </authorList>
    </citation>
    <scope>NUCLEOTIDE SEQUENCE</scope>
    <source>
        <strain evidence="26">MGRD01-02</strain>
    </source>
</reference>